<evidence type="ECO:0000259" key="1">
    <source>
        <dbReference type="Pfam" id="PF13590"/>
    </source>
</evidence>
<name>A0A0H4PET8_9BACT</name>
<reference evidence="2 3" key="1">
    <citation type="submission" date="2015-07" db="EMBL/GenBank/DDBJ databases">
        <authorList>
            <person name="Kim K.M."/>
        </authorList>
    </citation>
    <scope>NUCLEOTIDE SEQUENCE [LARGE SCALE GENOMIC DNA]</scope>
    <source>
        <strain evidence="2 3">KCTC 12363</strain>
    </source>
</reference>
<dbReference type="RefSeq" id="WP_048642962.1">
    <property type="nucleotide sequence ID" value="NZ_CAXBGM010000070.1"/>
</dbReference>
<proteinExistence type="predicted"/>
<protein>
    <recommendedName>
        <fullName evidence="1">DUF4136 domain-containing protein</fullName>
    </recommendedName>
</protein>
<evidence type="ECO:0000313" key="2">
    <source>
        <dbReference type="EMBL" id="AKP52779.1"/>
    </source>
</evidence>
<dbReference type="STRING" id="320787.CA2015_3390"/>
<dbReference type="Proteomes" id="UP000036520">
    <property type="component" value="Chromosome"/>
</dbReference>
<accession>A0A0H4PET8</accession>
<gene>
    <name evidence="2" type="ORF">CA2015_3390</name>
</gene>
<dbReference type="OrthoDB" id="875766at2"/>
<dbReference type="Gene3D" id="3.30.160.670">
    <property type="match status" value="1"/>
</dbReference>
<dbReference type="KEGG" id="camu:CA2015_3390"/>
<sequence>MKKFNYFVFVLLIFNSACLSQRDFIAEYDYNYKGAFKKYKTFGFVAEEGKNERDFTGIIEKSISSRLGSQGFRERDNNPDLLIIHKLYMSEVRYRGYNQPNFDYWLKKQGIELVEESVLDSLERQKRGENYNAIKYTQNDGMLVVLVIDHKKGNTIWQGYTSAYFDYNSPNIHIDLTRATYKVMDQFKILTRN</sequence>
<dbReference type="InterPro" id="IPR025411">
    <property type="entry name" value="DUF4136"/>
</dbReference>
<dbReference type="EMBL" id="CP012040">
    <property type="protein sequence ID" value="AKP52779.1"/>
    <property type="molecule type" value="Genomic_DNA"/>
</dbReference>
<feature type="domain" description="DUF4136" evidence="1">
    <location>
        <begin position="27"/>
        <end position="187"/>
    </location>
</feature>
<organism evidence="2 3">
    <name type="scientific">Cyclobacterium amurskyense</name>
    <dbReference type="NCBI Taxonomy" id="320787"/>
    <lineage>
        <taxon>Bacteria</taxon>
        <taxon>Pseudomonadati</taxon>
        <taxon>Bacteroidota</taxon>
        <taxon>Cytophagia</taxon>
        <taxon>Cytophagales</taxon>
        <taxon>Cyclobacteriaceae</taxon>
        <taxon>Cyclobacterium</taxon>
    </lineage>
</organism>
<keyword evidence="3" id="KW-1185">Reference proteome</keyword>
<dbReference type="AlphaFoldDB" id="A0A0H4PET8"/>
<dbReference type="Pfam" id="PF13590">
    <property type="entry name" value="DUF4136"/>
    <property type="match status" value="1"/>
</dbReference>
<dbReference type="PATRIC" id="fig|320787.5.peg.3705"/>
<evidence type="ECO:0000313" key="3">
    <source>
        <dbReference type="Proteomes" id="UP000036520"/>
    </source>
</evidence>